<dbReference type="Proteomes" id="UP001186944">
    <property type="component" value="Unassembled WGS sequence"/>
</dbReference>
<dbReference type="Gene3D" id="2.120.10.30">
    <property type="entry name" value="TolB, C-terminal domain"/>
    <property type="match status" value="1"/>
</dbReference>
<accession>A0AA88YKC7</accession>
<dbReference type="AlphaFoldDB" id="A0AA88YKC7"/>
<dbReference type="InterPro" id="IPR011042">
    <property type="entry name" value="6-blade_b-propeller_TolB-like"/>
</dbReference>
<evidence type="ECO:0000313" key="1">
    <source>
        <dbReference type="EMBL" id="KAK3106639.1"/>
    </source>
</evidence>
<gene>
    <name evidence="1" type="ORF">FSP39_024224</name>
</gene>
<keyword evidence="2" id="KW-1185">Reference proteome</keyword>
<dbReference type="EMBL" id="VSWD01000003">
    <property type="protein sequence ID" value="KAK3106639.1"/>
    <property type="molecule type" value="Genomic_DNA"/>
</dbReference>
<evidence type="ECO:0000313" key="2">
    <source>
        <dbReference type="Proteomes" id="UP001186944"/>
    </source>
</evidence>
<organism evidence="1 2">
    <name type="scientific">Pinctada imbricata</name>
    <name type="common">Atlantic pearl-oyster</name>
    <name type="synonym">Pinctada martensii</name>
    <dbReference type="NCBI Taxonomy" id="66713"/>
    <lineage>
        <taxon>Eukaryota</taxon>
        <taxon>Metazoa</taxon>
        <taxon>Spiralia</taxon>
        <taxon>Lophotrochozoa</taxon>
        <taxon>Mollusca</taxon>
        <taxon>Bivalvia</taxon>
        <taxon>Autobranchia</taxon>
        <taxon>Pteriomorphia</taxon>
        <taxon>Pterioida</taxon>
        <taxon>Pterioidea</taxon>
        <taxon>Pteriidae</taxon>
        <taxon>Pinctada</taxon>
    </lineage>
</organism>
<proteinExistence type="predicted"/>
<protein>
    <submittedName>
        <fullName evidence="1">Uncharacterized protein</fullName>
    </submittedName>
</protein>
<sequence>MLSQIRYTYTGQPALTERFICNGIACDHHGRILLTDFYNHAVHLLRENGFFLQCVLTEQSSLKWPQSLGLCGDTLWVGCPKGMVRVYKYSDKKC</sequence>
<reference evidence="1" key="1">
    <citation type="submission" date="2019-08" db="EMBL/GenBank/DDBJ databases">
        <title>The improved chromosome-level genome for the pearl oyster Pinctada fucata martensii using PacBio sequencing and Hi-C.</title>
        <authorList>
            <person name="Zheng Z."/>
        </authorList>
    </citation>
    <scope>NUCLEOTIDE SEQUENCE</scope>
    <source>
        <strain evidence="1">ZZ-2019</strain>
        <tissue evidence="1">Adductor muscle</tissue>
    </source>
</reference>
<name>A0AA88YKC7_PINIB</name>
<comment type="caution">
    <text evidence="1">The sequence shown here is derived from an EMBL/GenBank/DDBJ whole genome shotgun (WGS) entry which is preliminary data.</text>
</comment>
<dbReference type="SUPFAM" id="SSF101898">
    <property type="entry name" value="NHL repeat"/>
    <property type="match status" value="1"/>
</dbReference>